<reference evidence="2 3" key="1">
    <citation type="submission" date="2021-12" db="EMBL/GenBank/DDBJ databases">
        <title>Genome sequence of Kibdelosporangium philippinense ATCC 49844.</title>
        <authorList>
            <person name="Fedorov E.A."/>
            <person name="Omeragic M."/>
            <person name="Shalygina K.F."/>
            <person name="Maclea K.S."/>
        </authorList>
    </citation>
    <scope>NUCLEOTIDE SEQUENCE [LARGE SCALE GENOMIC DNA]</scope>
    <source>
        <strain evidence="2 3">ATCC 49844</strain>
    </source>
</reference>
<dbReference type="InterPro" id="IPR012338">
    <property type="entry name" value="Beta-lactam/transpept-like"/>
</dbReference>
<dbReference type="PANTHER" id="PTHR43283:SF3">
    <property type="entry name" value="BETA-LACTAMASE FAMILY PROTEIN (AFU_ORTHOLOGUE AFUA_5G07500)"/>
    <property type="match status" value="1"/>
</dbReference>
<gene>
    <name evidence="2" type="ORF">LWC34_44445</name>
</gene>
<name>A0ABS8ZPY1_9PSEU</name>
<evidence type="ECO:0000259" key="1">
    <source>
        <dbReference type="Pfam" id="PF00144"/>
    </source>
</evidence>
<evidence type="ECO:0000313" key="2">
    <source>
        <dbReference type="EMBL" id="MCE7009814.1"/>
    </source>
</evidence>
<dbReference type="InterPro" id="IPR001466">
    <property type="entry name" value="Beta-lactam-related"/>
</dbReference>
<dbReference type="PANTHER" id="PTHR43283">
    <property type="entry name" value="BETA-LACTAMASE-RELATED"/>
    <property type="match status" value="1"/>
</dbReference>
<organism evidence="2 3">
    <name type="scientific">Kibdelosporangium philippinense</name>
    <dbReference type="NCBI Taxonomy" id="211113"/>
    <lineage>
        <taxon>Bacteria</taxon>
        <taxon>Bacillati</taxon>
        <taxon>Actinomycetota</taxon>
        <taxon>Actinomycetes</taxon>
        <taxon>Pseudonocardiales</taxon>
        <taxon>Pseudonocardiaceae</taxon>
        <taxon>Kibdelosporangium</taxon>
    </lineage>
</organism>
<keyword evidence="3" id="KW-1185">Reference proteome</keyword>
<comment type="caution">
    <text evidence="2">The sequence shown here is derived from an EMBL/GenBank/DDBJ whole genome shotgun (WGS) entry which is preliminary data.</text>
</comment>
<dbReference type="Proteomes" id="UP001521150">
    <property type="component" value="Unassembled WGS sequence"/>
</dbReference>
<proteinExistence type="predicted"/>
<evidence type="ECO:0000313" key="3">
    <source>
        <dbReference type="Proteomes" id="UP001521150"/>
    </source>
</evidence>
<dbReference type="EMBL" id="JAJVCN010000004">
    <property type="protein sequence ID" value="MCE7009814.1"/>
    <property type="molecule type" value="Genomic_DNA"/>
</dbReference>
<feature type="domain" description="Beta-lactamase-related" evidence="1">
    <location>
        <begin position="4"/>
        <end position="331"/>
    </location>
</feature>
<sequence>MDLAAYVDSGVVPAAVSLVARGDDVEVRVAGPVKRDSIFRIASMTKPIVAAALMVLVEDGKVALADRVDKWLPELADLQVVRTPQSPVEDVVPASRPITVFDLLTSRAGYGLPTDFSLPAAQSLFDFTFGPPPLDEWLTQLTAIPMLAQPGETFLYNTCSDIQGVLIARISGQSLPDFLAERVFGPLGMTDTAFEVPAAKQDRFTTLYTHDLEVSERPGEAWTSLPAFASGAGGLVSTADDWLKFGRALLDHSLLSRESITRMTTDHLTAEQRRDSEIFLEGQGWGFGGSVDVTARNPWNVPGRYGWTGGLGTAAHIIPSTGTVTILLTQVTMTSATAPQIMRDFWRANTISG</sequence>
<accession>A0ABS8ZPY1</accession>
<protein>
    <submittedName>
        <fullName evidence="2">Beta-lactamase family protein</fullName>
    </submittedName>
</protein>
<dbReference type="Gene3D" id="3.40.710.10">
    <property type="entry name" value="DD-peptidase/beta-lactamase superfamily"/>
    <property type="match status" value="1"/>
</dbReference>
<dbReference type="SUPFAM" id="SSF56601">
    <property type="entry name" value="beta-lactamase/transpeptidase-like"/>
    <property type="match status" value="1"/>
</dbReference>
<dbReference type="Pfam" id="PF00144">
    <property type="entry name" value="Beta-lactamase"/>
    <property type="match status" value="1"/>
</dbReference>
<dbReference type="RefSeq" id="WP_233731325.1">
    <property type="nucleotide sequence ID" value="NZ_JAJVCN010000004.1"/>
</dbReference>
<dbReference type="InterPro" id="IPR050789">
    <property type="entry name" value="Diverse_Enzym_Activities"/>
</dbReference>